<evidence type="ECO:0000256" key="3">
    <source>
        <dbReference type="ARBA" id="ARBA00022553"/>
    </source>
</evidence>
<dbReference type="SMART" id="SM00448">
    <property type="entry name" value="REC"/>
    <property type="match status" value="1"/>
</dbReference>
<keyword evidence="4" id="KW-0808">Transferase</keyword>
<dbReference type="InterPro" id="IPR003661">
    <property type="entry name" value="HisK_dim/P_dom"/>
</dbReference>
<dbReference type="InterPro" id="IPR003594">
    <property type="entry name" value="HATPase_dom"/>
</dbReference>
<comment type="catalytic activity">
    <reaction evidence="1">
        <text>ATP + protein L-histidine = ADP + protein N-phospho-L-histidine.</text>
        <dbReference type="EC" id="2.7.13.3"/>
    </reaction>
</comment>
<dbReference type="CDD" id="cd00082">
    <property type="entry name" value="HisKA"/>
    <property type="match status" value="1"/>
</dbReference>
<dbReference type="Pfam" id="PF13426">
    <property type="entry name" value="PAS_9"/>
    <property type="match status" value="1"/>
</dbReference>
<organism evidence="12 13">
    <name type="scientific">Denitrobaculum tricleocarpae</name>
    <dbReference type="NCBI Taxonomy" id="2591009"/>
    <lineage>
        <taxon>Bacteria</taxon>
        <taxon>Pseudomonadati</taxon>
        <taxon>Pseudomonadota</taxon>
        <taxon>Alphaproteobacteria</taxon>
        <taxon>Rhodospirillales</taxon>
        <taxon>Rhodospirillaceae</taxon>
        <taxon>Denitrobaculum</taxon>
    </lineage>
</organism>
<keyword evidence="8" id="KW-0902">Two-component regulatory system</keyword>
<dbReference type="SUPFAM" id="SSF52172">
    <property type="entry name" value="CheY-like"/>
    <property type="match status" value="1"/>
</dbReference>
<keyword evidence="3 9" id="KW-0597">Phosphoprotein</keyword>
<dbReference type="Pfam" id="PF00512">
    <property type="entry name" value="HisKA"/>
    <property type="match status" value="1"/>
</dbReference>
<dbReference type="InterPro" id="IPR000014">
    <property type="entry name" value="PAS"/>
</dbReference>
<dbReference type="Pfam" id="PF00072">
    <property type="entry name" value="Response_reg"/>
    <property type="match status" value="1"/>
</dbReference>
<feature type="domain" description="Histidine kinase" evidence="10">
    <location>
        <begin position="391"/>
        <end position="604"/>
    </location>
</feature>
<keyword evidence="6" id="KW-0418">Kinase</keyword>
<dbReference type="SUPFAM" id="SSF47384">
    <property type="entry name" value="Homodimeric domain of signal transducing histidine kinase"/>
    <property type="match status" value="1"/>
</dbReference>
<dbReference type="AlphaFoldDB" id="A0A545TX71"/>
<dbReference type="Gene3D" id="3.30.565.10">
    <property type="entry name" value="Histidine kinase-like ATPase, C-terminal domain"/>
    <property type="match status" value="1"/>
</dbReference>
<dbReference type="InterPro" id="IPR001789">
    <property type="entry name" value="Sig_transdc_resp-reg_receiver"/>
</dbReference>
<evidence type="ECO:0000256" key="4">
    <source>
        <dbReference type="ARBA" id="ARBA00022679"/>
    </source>
</evidence>
<dbReference type="SMART" id="SM00387">
    <property type="entry name" value="HATPase_c"/>
    <property type="match status" value="1"/>
</dbReference>
<dbReference type="PANTHER" id="PTHR43065:SF10">
    <property type="entry name" value="PEROXIDE STRESS-ACTIVATED HISTIDINE KINASE MAK3"/>
    <property type="match status" value="1"/>
</dbReference>
<dbReference type="PANTHER" id="PTHR43065">
    <property type="entry name" value="SENSOR HISTIDINE KINASE"/>
    <property type="match status" value="1"/>
</dbReference>
<feature type="domain" description="Response regulatory" evidence="11">
    <location>
        <begin position="624"/>
        <end position="740"/>
    </location>
</feature>
<dbReference type="InterPro" id="IPR036890">
    <property type="entry name" value="HATPase_C_sf"/>
</dbReference>
<evidence type="ECO:0000259" key="11">
    <source>
        <dbReference type="PROSITE" id="PS50110"/>
    </source>
</evidence>
<dbReference type="InterPro" id="IPR036097">
    <property type="entry name" value="HisK_dim/P_sf"/>
</dbReference>
<evidence type="ECO:0000256" key="2">
    <source>
        <dbReference type="ARBA" id="ARBA00012438"/>
    </source>
</evidence>
<proteinExistence type="predicted"/>
<evidence type="ECO:0000256" key="8">
    <source>
        <dbReference type="ARBA" id="ARBA00023012"/>
    </source>
</evidence>
<evidence type="ECO:0000259" key="10">
    <source>
        <dbReference type="PROSITE" id="PS50109"/>
    </source>
</evidence>
<accession>A0A545TX71</accession>
<dbReference type="EMBL" id="VHSH01000002">
    <property type="protein sequence ID" value="TQV81825.1"/>
    <property type="molecule type" value="Genomic_DNA"/>
</dbReference>
<dbReference type="Gene3D" id="1.10.287.130">
    <property type="match status" value="1"/>
</dbReference>
<dbReference type="PRINTS" id="PR00344">
    <property type="entry name" value="BCTRLSENSOR"/>
</dbReference>
<protein>
    <recommendedName>
        <fullName evidence="2">histidine kinase</fullName>
        <ecNumber evidence="2">2.7.13.3</ecNumber>
    </recommendedName>
</protein>
<dbReference type="Gene3D" id="3.40.50.2300">
    <property type="match status" value="1"/>
</dbReference>
<evidence type="ECO:0000256" key="9">
    <source>
        <dbReference type="PROSITE-ProRule" id="PRU00169"/>
    </source>
</evidence>
<evidence type="ECO:0000256" key="1">
    <source>
        <dbReference type="ARBA" id="ARBA00000085"/>
    </source>
</evidence>
<dbReference type="Pfam" id="PF13188">
    <property type="entry name" value="PAS_8"/>
    <property type="match status" value="1"/>
</dbReference>
<evidence type="ECO:0000256" key="5">
    <source>
        <dbReference type="ARBA" id="ARBA00022741"/>
    </source>
</evidence>
<dbReference type="SUPFAM" id="SSF55785">
    <property type="entry name" value="PYP-like sensor domain (PAS domain)"/>
    <property type="match status" value="2"/>
</dbReference>
<dbReference type="InterPro" id="IPR035965">
    <property type="entry name" value="PAS-like_dom_sf"/>
</dbReference>
<keyword evidence="13" id="KW-1185">Reference proteome</keyword>
<reference evidence="12 13" key="1">
    <citation type="submission" date="2019-06" db="EMBL/GenBank/DDBJ databases">
        <title>Whole genome sequence for Rhodospirillaceae sp. R148.</title>
        <authorList>
            <person name="Wang G."/>
        </authorList>
    </citation>
    <scope>NUCLEOTIDE SEQUENCE [LARGE SCALE GENOMIC DNA]</scope>
    <source>
        <strain evidence="12 13">R148</strain>
    </source>
</reference>
<evidence type="ECO:0000256" key="7">
    <source>
        <dbReference type="ARBA" id="ARBA00022840"/>
    </source>
</evidence>
<dbReference type="CDD" id="cd00156">
    <property type="entry name" value="REC"/>
    <property type="match status" value="1"/>
</dbReference>
<evidence type="ECO:0000256" key="6">
    <source>
        <dbReference type="ARBA" id="ARBA00022777"/>
    </source>
</evidence>
<feature type="modified residue" description="4-aspartylphosphate" evidence="9">
    <location>
        <position position="673"/>
    </location>
</feature>
<dbReference type="InterPro" id="IPR005467">
    <property type="entry name" value="His_kinase_dom"/>
</dbReference>
<comment type="caution">
    <text evidence="12">The sequence shown here is derived from an EMBL/GenBank/DDBJ whole genome shotgun (WGS) entry which is preliminary data.</text>
</comment>
<name>A0A545TX71_9PROT</name>
<dbReference type="Gene3D" id="3.30.450.20">
    <property type="entry name" value="PAS domain"/>
    <property type="match status" value="3"/>
</dbReference>
<dbReference type="Pfam" id="PF12860">
    <property type="entry name" value="PAS_7"/>
    <property type="match status" value="1"/>
</dbReference>
<gene>
    <name evidence="12" type="ORF">FKG95_06185</name>
</gene>
<dbReference type="OrthoDB" id="9796100at2"/>
<dbReference type="SMART" id="SM00388">
    <property type="entry name" value="HisKA"/>
    <property type="match status" value="1"/>
</dbReference>
<keyword evidence="5" id="KW-0547">Nucleotide-binding</keyword>
<dbReference type="PROSITE" id="PS50109">
    <property type="entry name" value="HIS_KIN"/>
    <property type="match status" value="1"/>
</dbReference>
<dbReference type="EC" id="2.7.13.3" evidence="2"/>
<dbReference type="Pfam" id="PF02518">
    <property type="entry name" value="HATPase_c"/>
    <property type="match status" value="1"/>
</dbReference>
<dbReference type="Proteomes" id="UP000315252">
    <property type="component" value="Unassembled WGS sequence"/>
</dbReference>
<dbReference type="GO" id="GO:0005524">
    <property type="term" value="F:ATP binding"/>
    <property type="evidence" value="ECO:0007669"/>
    <property type="project" value="UniProtKB-KW"/>
</dbReference>
<dbReference type="RefSeq" id="WP_142895456.1">
    <property type="nucleotide sequence ID" value="NZ_ML660053.1"/>
</dbReference>
<dbReference type="InterPro" id="IPR011006">
    <property type="entry name" value="CheY-like_superfamily"/>
</dbReference>
<dbReference type="PROSITE" id="PS50110">
    <property type="entry name" value="RESPONSE_REGULATORY"/>
    <property type="match status" value="1"/>
</dbReference>
<dbReference type="InterPro" id="IPR004358">
    <property type="entry name" value="Sig_transdc_His_kin-like_C"/>
</dbReference>
<dbReference type="SUPFAM" id="SSF55874">
    <property type="entry name" value="ATPase domain of HSP90 chaperone/DNA topoisomerase II/histidine kinase"/>
    <property type="match status" value="1"/>
</dbReference>
<keyword evidence="7" id="KW-0067">ATP-binding</keyword>
<evidence type="ECO:0000313" key="12">
    <source>
        <dbReference type="EMBL" id="TQV81825.1"/>
    </source>
</evidence>
<evidence type="ECO:0000313" key="13">
    <source>
        <dbReference type="Proteomes" id="UP000315252"/>
    </source>
</evidence>
<dbReference type="GO" id="GO:0000155">
    <property type="term" value="F:phosphorelay sensor kinase activity"/>
    <property type="evidence" value="ECO:0007669"/>
    <property type="project" value="InterPro"/>
</dbReference>
<sequence length="747" mass="82872">MESGADNRKDSEDDIRRARDLLQDAIESLSEGFALYDDDRRLVMCNQRYKEMNAAVADMLEPGLDWEILMRETARRGVYSDAVGREDAWVQARLQTTHDYVDEYELTHTDGTCYLVSTHPTKLGGFVVTRTDVTERKKAEFIEREGDLLVRTVLDASAAIVIMARTGDGQILYRSPAALELFGNTRSAKEHYANIDERADFITQMLADGQVDNYRLNVVAKGVVFPASISARFAEFRGEEVIVTSVTDLTEEVKSQELVKQVLEASPVPIQMTKAETGELLFTSLETAKETGEVRSYRSFFTDPDARPRFLQALREKGWLNDYRTEFVDQKGKVFPGAVSARLITFNGEEVIVSSTRDLTDELALQEEVSRQRDMLFQNEKMSALGELLAGVAHELNNPLSIVVGHSLMLREETNDADILRRIDKISNAAERSAKIVKTFLAMARQQPTKMEPVNIYAVLATAIDVAGFGQQQDGVEILSQLPDDLPEILADADQITQVVINLIINAGQAISTSGIGDRVEVSSTVESSGNFLEIVIADNGPGIPENIRARIFEPFFTTKSVGDGTGIGLAFCHRIIHSHGGQIRLDPQGGQGSRFSIRLPLAKDQDDAAQKEVLQRDETAAKRVLVVDDEADVAEFVAEVLANEGFGVTIANSGHEAITCLKHRRYDVLLSDLNMPEIDGRGLYNALETDFPYLLRRCAFITGDTMGKASQALLKELDRPFLEKPVSPDELRKLVFGILGDVKEDR</sequence>